<evidence type="ECO:0000313" key="2">
    <source>
        <dbReference type="EMBL" id="CAI9762880.1"/>
    </source>
</evidence>
<dbReference type="Gene3D" id="3.30.420.10">
    <property type="entry name" value="Ribonuclease H-like superfamily/Ribonuclease H"/>
    <property type="match status" value="1"/>
</dbReference>
<dbReference type="SUPFAM" id="SSF53098">
    <property type="entry name" value="Ribonuclease H-like"/>
    <property type="match status" value="1"/>
</dbReference>
<dbReference type="CDD" id="cd06222">
    <property type="entry name" value="RNase_H_like"/>
    <property type="match status" value="1"/>
</dbReference>
<gene>
    <name evidence="2" type="ORF">FPE_LOCUS10310</name>
</gene>
<dbReference type="PANTHER" id="PTHR47723">
    <property type="entry name" value="OS05G0353850 PROTEIN"/>
    <property type="match status" value="1"/>
</dbReference>
<reference evidence="2" key="1">
    <citation type="submission" date="2023-05" db="EMBL/GenBank/DDBJ databases">
        <authorList>
            <person name="Huff M."/>
        </authorList>
    </citation>
    <scope>NUCLEOTIDE SEQUENCE</scope>
</reference>
<dbReference type="InterPro" id="IPR012337">
    <property type="entry name" value="RNaseH-like_sf"/>
</dbReference>
<proteinExistence type="predicted"/>
<dbReference type="InterPro" id="IPR036397">
    <property type="entry name" value="RNaseH_sf"/>
</dbReference>
<evidence type="ECO:0000313" key="3">
    <source>
        <dbReference type="Proteomes" id="UP000834106"/>
    </source>
</evidence>
<dbReference type="PANTHER" id="PTHR47723:SF19">
    <property type="entry name" value="POLYNUCLEOTIDYL TRANSFERASE, RIBONUCLEASE H-LIKE SUPERFAMILY PROTEIN"/>
    <property type="match status" value="1"/>
</dbReference>
<organism evidence="2 3">
    <name type="scientific">Fraxinus pennsylvanica</name>
    <dbReference type="NCBI Taxonomy" id="56036"/>
    <lineage>
        <taxon>Eukaryota</taxon>
        <taxon>Viridiplantae</taxon>
        <taxon>Streptophyta</taxon>
        <taxon>Embryophyta</taxon>
        <taxon>Tracheophyta</taxon>
        <taxon>Spermatophyta</taxon>
        <taxon>Magnoliopsida</taxon>
        <taxon>eudicotyledons</taxon>
        <taxon>Gunneridae</taxon>
        <taxon>Pentapetalae</taxon>
        <taxon>asterids</taxon>
        <taxon>lamiids</taxon>
        <taxon>Lamiales</taxon>
        <taxon>Oleaceae</taxon>
        <taxon>Oleeae</taxon>
        <taxon>Fraxinus</taxon>
    </lineage>
</organism>
<dbReference type="InterPro" id="IPR053151">
    <property type="entry name" value="RNase_H-like"/>
</dbReference>
<dbReference type="InterPro" id="IPR002156">
    <property type="entry name" value="RNaseH_domain"/>
</dbReference>
<dbReference type="GO" id="GO:0004523">
    <property type="term" value="F:RNA-DNA hybrid ribonuclease activity"/>
    <property type="evidence" value="ECO:0007669"/>
    <property type="project" value="InterPro"/>
</dbReference>
<keyword evidence="3" id="KW-1185">Reference proteome</keyword>
<protein>
    <recommendedName>
        <fullName evidence="1">RNase H type-1 domain-containing protein</fullName>
    </recommendedName>
</protein>
<evidence type="ECO:0000259" key="1">
    <source>
        <dbReference type="Pfam" id="PF13456"/>
    </source>
</evidence>
<sequence length="438" mass="49523">MQNWECQFKLRTLKDESYLVDGKSSSMLLETENSASSVSIFISLDSVWFWSTQPELYGVTGLIKKIVANEARVILHYLLDSRMVTRMRRLLTLYRKDNPIEDFKDHKYIQSKLPLDPSSAEITRSIEGIDECTNAEEYWSALPVKPVDDPHVELIATVAGSLDHKPEERIVGNARFHWHSDVEDPHTFVDLFVSYNEPIPLTRSCAYYQKLFFGAFGLFPVLLKQRVSSEDYGIMGLRYSSSNLFVGATANPFFVGDELPKGVKTQTGSVLNRFCAWKAPPADFLKLNVDGATFHHLHEAGVGIVLRDQTGTVLMAASKGEWEVADPEMIEFLAVLRGLQLVMSMGISRLVIESDCLFVVSQLNDEESISLLPWGSIIADIRCLLSAFLDVKICHVNRLGNGIAHELARHAWEVESIQMWWEGFPDFISQAIWLDSRL</sequence>
<dbReference type="EMBL" id="OU503041">
    <property type="protein sequence ID" value="CAI9762880.1"/>
    <property type="molecule type" value="Genomic_DNA"/>
</dbReference>
<dbReference type="AlphaFoldDB" id="A0AAD2DTG2"/>
<name>A0AAD2DTG2_9LAMI</name>
<dbReference type="GO" id="GO:0003676">
    <property type="term" value="F:nucleic acid binding"/>
    <property type="evidence" value="ECO:0007669"/>
    <property type="project" value="InterPro"/>
</dbReference>
<accession>A0AAD2DTG2</accession>
<feature type="domain" description="RNase H type-1" evidence="1">
    <location>
        <begin position="288"/>
        <end position="411"/>
    </location>
</feature>
<dbReference type="Proteomes" id="UP000834106">
    <property type="component" value="Chromosome 6"/>
</dbReference>
<dbReference type="InterPro" id="IPR044730">
    <property type="entry name" value="RNase_H-like_dom_plant"/>
</dbReference>
<dbReference type="Pfam" id="PF13456">
    <property type="entry name" value="RVT_3"/>
    <property type="match status" value="1"/>
</dbReference>